<dbReference type="SUPFAM" id="SSF109604">
    <property type="entry name" value="HD-domain/PDEase-like"/>
    <property type="match status" value="1"/>
</dbReference>
<accession>A0ABT2HBM8</accession>
<evidence type="ECO:0000259" key="1">
    <source>
        <dbReference type="Pfam" id="PF01966"/>
    </source>
</evidence>
<dbReference type="EMBL" id="JANLCJ010000630">
    <property type="protein sequence ID" value="MCS5737356.1"/>
    <property type="molecule type" value="Genomic_DNA"/>
</dbReference>
<protein>
    <recommendedName>
        <fullName evidence="1">HD domain-containing protein</fullName>
    </recommendedName>
</protein>
<name>A0ABT2HBM8_9MICO</name>
<dbReference type="RefSeq" id="WP_259543726.1">
    <property type="nucleotide sequence ID" value="NZ_JANLCJ010000630.1"/>
</dbReference>
<dbReference type="Proteomes" id="UP001165586">
    <property type="component" value="Unassembled WGS sequence"/>
</dbReference>
<dbReference type="Pfam" id="PF01966">
    <property type="entry name" value="HD"/>
    <property type="match status" value="1"/>
</dbReference>
<dbReference type="Gene3D" id="1.10.3210.10">
    <property type="entry name" value="Hypothetical protein af1432"/>
    <property type="match status" value="1"/>
</dbReference>
<evidence type="ECO:0000313" key="2">
    <source>
        <dbReference type="EMBL" id="MCS5737356.1"/>
    </source>
</evidence>
<keyword evidence="3" id="KW-1185">Reference proteome</keyword>
<proteinExistence type="predicted"/>
<sequence length="80" mass="9163">MTFVEEAERLALQRHHGQKYLDQTYMDGHIYPVALQAELIARGAKLSSTEIECILAIAYCHDLIEDTTTTIDEIRDLDRV</sequence>
<gene>
    <name evidence="2" type="ORF">N1032_26855</name>
</gene>
<evidence type="ECO:0000313" key="3">
    <source>
        <dbReference type="Proteomes" id="UP001165586"/>
    </source>
</evidence>
<dbReference type="InterPro" id="IPR006674">
    <property type="entry name" value="HD_domain"/>
</dbReference>
<feature type="domain" description="HD" evidence="1">
    <location>
        <begin position="28"/>
        <end position="71"/>
    </location>
</feature>
<organism evidence="2 3">
    <name type="scientific">Herbiconiux daphne</name>
    <dbReference type="NCBI Taxonomy" id="2970914"/>
    <lineage>
        <taxon>Bacteria</taxon>
        <taxon>Bacillati</taxon>
        <taxon>Actinomycetota</taxon>
        <taxon>Actinomycetes</taxon>
        <taxon>Micrococcales</taxon>
        <taxon>Microbacteriaceae</taxon>
        <taxon>Herbiconiux</taxon>
    </lineage>
</organism>
<comment type="caution">
    <text evidence="2">The sequence shown here is derived from an EMBL/GenBank/DDBJ whole genome shotgun (WGS) entry which is preliminary data.</text>
</comment>
<reference evidence="2" key="1">
    <citation type="submission" date="2022-08" db="EMBL/GenBank/DDBJ databases">
        <authorList>
            <person name="Deng Y."/>
            <person name="Han X.-F."/>
            <person name="Zhang Y.-Q."/>
        </authorList>
    </citation>
    <scope>NUCLEOTIDE SEQUENCE</scope>
    <source>
        <strain evidence="2">CPCC 203386</strain>
    </source>
</reference>
<feature type="non-terminal residue" evidence="2">
    <location>
        <position position="80"/>
    </location>
</feature>